<accession>A0A017RV45</accession>
<dbReference type="EMBL" id="AZQP01000024">
    <property type="protein sequence ID" value="EYE88299.1"/>
    <property type="molecule type" value="Genomic_DNA"/>
</dbReference>
<reference evidence="1 2" key="1">
    <citation type="journal article" date="2014" name="Genome Announc.">
        <title>Draft Genome Sequence of Fervidicella metallireducens Strain AeBT, an Iron-Reducing Thermoanaerobe from the Great Artesian Basin.</title>
        <authorList>
            <person name="Patel B.K."/>
        </authorList>
    </citation>
    <scope>NUCLEOTIDE SEQUENCE [LARGE SCALE GENOMIC DNA]</scope>
    <source>
        <strain evidence="1 2">AeB</strain>
    </source>
</reference>
<proteinExistence type="predicted"/>
<dbReference type="STRING" id="1403537.Q428_08850"/>
<dbReference type="AlphaFoldDB" id="A0A017RV45"/>
<comment type="caution">
    <text evidence="1">The sequence shown here is derived from an EMBL/GenBank/DDBJ whole genome shotgun (WGS) entry which is preliminary data.</text>
</comment>
<dbReference type="Proteomes" id="UP000019681">
    <property type="component" value="Unassembled WGS sequence"/>
</dbReference>
<protein>
    <submittedName>
        <fullName evidence="1">Uncharacterized protein</fullName>
    </submittedName>
</protein>
<evidence type="ECO:0000313" key="1">
    <source>
        <dbReference type="EMBL" id="EYE88299.1"/>
    </source>
</evidence>
<gene>
    <name evidence="1" type="ORF">Q428_08850</name>
</gene>
<organism evidence="1 2">
    <name type="scientific">Fervidicella metallireducens AeB</name>
    <dbReference type="NCBI Taxonomy" id="1403537"/>
    <lineage>
        <taxon>Bacteria</taxon>
        <taxon>Bacillati</taxon>
        <taxon>Bacillota</taxon>
        <taxon>Clostridia</taxon>
        <taxon>Eubacteriales</taxon>
        <taxon>Clostridiaceae</taxon>
        <taxon>Fervidicella</taxon>
    </lineage>
</organism>
<evidence type="ECO:0000313" key="2">
    <source>
        <dbReference type="Proteomes" id="UP000019681"/>
    </source>
</evidence>
<sequence length="66" mass="7721">MKGVKNIVQIMLLWNENDPEDKKLVDRLMKGFNKMGSWNVQLPPKGSIYKQLIVYEGEDLKEKRGE</sequence>
<keyword evidence="2" id="KW-1185">Reference proteome</keyword>
<name>A0A017RV45_9CLOT</name>